<proteinExistence type="predicted"/>
<protein>
    <submittedName>
        <fullName evidence="1">Uncharacterized protein</fullName>
    </submittedName>
</protein>
<sequence length="68" mass="7911">MAERKLRIEIRSGKQWKEVTFPVPQELEQHLLDLLKVEDAMTGSAFKTAGSKSIKVRITTFQFDKEFQ</sequence>
<dbReference type="Proteomes" id="UP000824267">
    <property type="component" value="Unassembled WGS sequence"/>
</dbReference>
<accession>A0A9D1REL6</accession>
<evidence type="ECO:0000313" key="1">
    <source>
        <dbReference type="EMBL" id="HIW86826.1"/>
    </source>
</evidence>
<name>A0A9D1REL6_9BACT</name>
<reference evidence="1" key="2">
    <citation type="submission" date="2021-04" db="EMBL/GenBank/DDBJ databases">
        <authorList>
            <person name="Gilroy R."/>
        </authorList>
    </citation>
    <scope>NUCLEOTIDE SEQUENCE</scope>
    <source>
        <strain evidence="1">Gambia16-930</strain>
    </source>
</reference>
<organism evidence="1 2">
    <name type="scientific">Candidatus Onthomorpha intestinigallinarum</name>
    <dbReference type="NCBI Taxonomy" id="2840880"/>
    <lineage>
        <taxon>Bacteria</taxon>
        <taxon>Pseudomonadati</taxon>
        <taxon>Bacteroidota</taxon>
        <taxon>Bacteroidia</taxon>
        <taxon>Bacteroidales</taxon>
        <taxon>Candidatus Onthomorpha</taxon>
    </lineage>
</organism>
<evidence type="ECO:0000313" key="2">
    <source>
        <dbReference type="Proteomes" id="UP000824267"/>
    </source>
</evidence>
<dbReference type="EMBL" id="DXGG01000034">
    <property type="protein sequence ID" value="HIW86826.1"/>
    <property type="molecule type" value="Genomic_DNA"/>
</dbReference>
<reference evidence="1" key="1">
    <citation type="journal article" date="2021" name="PeerJ">
        <title>Extensive microbial diversity within the chicken gut microbiome revealed by metagenomics and culture.</title>
        <authorList>
            <person name="Gilroy R."/>
            <person name="Ravi A."/>
            <person name="Getino M."/>
            <person name="Pursley I."/>
            <person name="Horton D.L."/>
            <person name="Alikhan N.F."/>
            <person name="Baker D."/>
            <person name="Gharbi K."/>
            <person name="Hall N."/>
            <person name="Watson M."/>
            <person name="Adriaenssens E.M."/>
            <person name="Foster-Nyarko E."/>
            <person name="Jarju S."/>
            <person name="Secka A."/>
            <person name="Antonio M."/>
            <person name="Oren A."/>
            <person name="Chaudhuri R.R."/>
            <person name="La Ragione R."/>
            <person name="Hildebrand F."/>
            <person name="Pallen M.J."/>
        </authorList>
    </citation>
    <scope>NUCLEOTIDE SEQUENCE</scope>
    <source>
        <strain evidence="1">Gambia16-930</strain>
    </source>
</reference>
<gene>
    <name evidence="1" type="ORF">IAC47_00920</name>
</gene>
<dbReference type="AlphaFoldDB" id="A0A9D1REL6"/>
<comment type="caution">
    <text evidence="1">The sequence shown here is derived from an EMBL/GenBank/DDBJ whole genome shotgun (WGS) entry which is preliminary data.</text>
</comment>